<dbReference type="GO" id="GO:0006869">
    <property type="term" value="P:lipid transport"/>
    <property type="evidence" value="ECO:0007669"/>
    <property type="project" value="UniProtKB-KW"/>
</dbReference>
<evidence type="ECO:0000259" key="7">
    <source>
        <dbReference type="Pfam" id="PF25036"/>
    </source>
</evidence>
<feature type="domain" description="Chorein N-terminal" evidence="5">
    <location>
        <begin position="1"/>
        <end position="835"/>
    </location>
</feature>
<evidence type="ECO:0000313" key="9">
    <source>
        <dbReference type="EMBL" id="KAH0544534.1"/>
    </source>
</evidence>
<evidence type="ECO:0000259" key="8">
    <source>
        <dbReference type="Pfam" id="PF25037"/>
    </source>
</evidence>
<dbReference type="Pfam" id="PF12624">
    <property type="entry name" value="VPS13_N"/>
    <property type="match status" value="1"/>
</dbReference>
<dbReference type="InterPro" id="IPR026847">
    <property type="entry name" value="VPS13"/>
</dbReference>
<keyword evidence="2" id="KW-0813">Transport</keyword>
<reference evidence="9" key="1">
    <citation type="submission" date="2021-03" db="EMBL/GenBank/DDBJ databases">
        <title>Comparative genomics and phylogenomic investigation of the class Geoglossomycetes provide insights into ecological specialization and systematics.</title>
        <authorList>
            <person name="Melie T."/>
            <person name="Pirro S."/>
            <person name="Miller A.N."/>
            <person name="Quandt A."/>
        </authorList>
    </citation>
    <scope>NUCLEOTIDE SEQUENCE</scope>
    <source>
        <strain evidence="9">GBOQ0MN5Z8</strain>
    </source>
</reference>
<dbReference type="Proteomes" id="UP000698800">
    <property type="component" value="Unassembled WGS sequence"/>
</dbReference>
<dbReference type="Pfam" id="PF25036">
    <property type="entry name" value="VPS13_VAB"/>
    <property type="match status" value="1"/>
</dbReference>
<dbReference type="Pfam" id="PF25037">
    <property type="entry name" value="VPS13_C"/>
    <property type="match status" value="1"/>
</dbReference>
<protein>
    <recommendedName>
        <fullName evidence="11">Vacuolar protein sorting-associated protein</fullName>
    </recommendedName>
</protein>
<evidence type="ECO:0008006" key="11">
    <source>
        <dbReference type="Google" id="ProtNLM"/>
    </source>
</evidence>
<dbReference type="InterPro" id="IPR026854">
    <property type="entry name" value="VPS13_N"/>
</dbReference>
<dbReference type="GO" id="GO:0006623">
    <property type="term" value="P:protein targeting to vacuole"/>
    <property type="evidence" value="ECO:0007669"/>
    <property type="project" value="TreeGrafter"/>
</dbReference>
<dbReference type="InterPro" id="IPR056748">
    <property type="entry name" value="VPS13-like_C"/>
</dbReference>
<feature type="region of interest" description="Disordered" evidence="4">
    <location>
        <begin position="842"/>
        <end position="870"/>
    </location>
</feature>
<gene>
    <name evidence="9" type="ORF">FGG08_001306</name>
</gene>
<evidence type="ECO:0000313" key="10">
    <source>
        <dbReference type="Proteomes" id="UP000698800"/>
    </source>
</evidence>
<dbReference type="PANTHER" id="PTHR16166">
    <property type="entry name" value="VACUOLAR PROTEIN SORTING-ASSOCIATED PROTEIN VPS13"/>
    <property type="match status" value="1"/>
</dbReference>
<dbReference type="InterPro" id="IPR056747">
    <property type="entry name" value="VPS13-like_M"/>
</dbReference>
<feature type="compositionally biased region" description="Polar residues" evidence="4">
    <location>
        <begin position="1593"/>
        <end position="1611"/>
    </location>
</feature>
<feature type="region of interest" description="Disordered" evidence="4">
    <location>
        <begin position="1069"/>
        <end position="1093"/>
    </location>
</feature>
<keyword evidence="3" id="KW-0445">Lipid transport</keyword>
<feature type="domain" description="Vacuolar protein sorting-associated protein 13 VPS13 adaptor binding" evidence="7">
    <location>
        <begin position="1985"/>
        <end position="2573"/>
    </location>
</feature>
<dbReference type="PANTHER" id="PTHR16166:SF93">
    <property type="entry name" value="INTERMEMBRANE LIPID TRANSFER PROTEIN VPS13"/>
    <property type="match status" value="1"/>
</dbReference>
<dbReference type="EMBL" id="JAGHQL010000017">
    <property type="protein sequence ID" value="KAH0544534.1"/>
    <property type="molecule type" value="Genomic_DNA"/>
</dbReference>
<evidence type="ECO:0000259" key="5">
    <source>
        <dbReference type="Pfam" id="PF12624"/>
    </source>
</evidence>
<evidence type="ECO:0000256" key="4">
    <source>
        <dbReference type="SAM" id="MobiDB-lite"/>
    </source>
</evidence>
<dbReference type="GO" id="GO:0007005">
    <property type="term" value="P:mitochondrion organization"/>
    <property type="evidence" value="ECO:0007669"/>
    <property type="project" value="TreeGrafter"/>
</dbReference>
<feature type="compositionally biased region" description="Low complexity" evidence="4">
    <location>
        <begin position="1612"/>
        <end position="1628"/>
    </location>
</feature>
<feature type="compositionally biased region" description="Acidic residues" evidence="4">
    <location>
        <begin position="1576"/>
        <end position="1591"/>
    </location>
</feature>
<feature type="region of interest" description="Disordered" evidence="4">
    <location>
        <begin position="1576"/>
        <end position="1628"/>
    </location>
</feature>
<evidence type="ECO:0000256" key="1">
    <source>
        <dbReference type="ARBA" id="ARBA00006545"/>
    </source>
</evidence>
<sequence length="3226" mass="362302">MLEGLVATLLNRFLGMYIRNFDPKQLNVGIWSGDVKLRNLELRREALDQLRLPLNVIEGHIGLLTLQIPWSNLKGKPVKVYIEDVFLLAAPKEDTEYDEEDEARRRHAVKMERLESAEMIKERSGDGMSQEEQQRSQSFTESLVTKIVDNLQVTVKNIHIRYEDSISAPGHPFSVGFTLEEFSAISTDGDWSPTFIQTSEALTYKLATLEALAIYWDTDSTLFAANEVGAAGTNAEGLGHDEMMGKLREMIVKSGSSGPDDHQFVLKPVNGKAKLVMDKTGKIDRPKLKAKLLFDEIGFVLDEDQYRDALMMIDLFHYFIRHQEYKKYQPKGVTPKEDPRAWLKFATDAVISKIHQRNRQWSWAYMKERRDDRIRYIDLFKKKKKAQVMTPEETDELTKLERKLSYEDLRFWRSLARNQLRKENASIKKVEEANQKQGWVAWIWGTGKQEQKEEESAVMTDQQRKELYDAIDWNEKEALAATIDMPRDAVKVQIEASLKTGSFTLKRDPHGKGEEIVSLLFDHFKAKVLQRPGSFLADTSLAGLRVYDGTTEGSLFPQIVRVKDAPLVLDSKRIEELDDNGEVKSDSQEMEKGEDPFFRLQFEQNPLDESADSAVTVKLKSMEVIYNPRFIVEIVKFFKPPERHMESIGALMETAGATVEAVRRQTRAGLEFALEEHKTINAKLDLQAPLIIIPESITRDSANCLIVDAGHVSLVSELVDKETIKEIQSKQRQQYSEEDYKRLEDLMYDKFQLKLESTQVLIGPSISDTKTQLESKDDARGFHIIDRINVDFIVEVSILPKAPNLTKFRISGNLPLLHASMSDRKYKILMKLVDVAIPKFEDDQEEGAKPKGSVKEIKDRPPSGGVVPEDTGGAFRSSVFEFSTQTQGIIIEDEGDSIEGEERFEETSDGITEDDLKLQQRNFELKFTVDKLQGSLFKSDPEGKEPDQLLVELVAEHFEFEFYLRKFDMAAEVVLRSLSVEDYIEENPTPEFKKIVSSEASDDDGQKNDLFCVKFAKINKLSPEFMTTYEGIETNVDVSISTINVVVTRKTVLTLLDFVLLTFTNPNAPPPSESTVAQTDGADEKPVSPTNQPGSDKIRVKVILKSIFLILNNDGMRLATLSLNTADVGIFLMGKTMRIGARLGNLNLLDDINQGASTKSPLRQLLTIQGDELADFRYETFDPEGGSSFPGYNSSIYLRSGSIKVNFVSEPFRKIIDFAVKFGKMQAIFNAARQAAMNQASQIQENAGKIHFDILVMTPIIVFPRVAVVDRPERDLVTAYLGEIYASNKFVPIDGSNDSEFINDISAGIRNIRLTSDFHFKNDESEELEMIDKVDLDFKITYLDHKDGAERPDTEVEGSMSDFNLRITQSQVKFLLELSRSIPAAFASDADVDEEVIQEAPSSAVKQARTVTKDDKADGAGDAAASLHPELGVGPNTWTKLDLVFKVQTVGLELLLTKEDEPIGSTDEVSLSKFSLNDTGIKLRMISDGSIESELLIDSFTIMDSRTHVSNKFRKIMSSISKDTQQFMASVTISGGKERNLVAILTIDSPRVIFALDYLFALQGWLHAGLAVDEPLEVETESEEEEVDDEPGSATSMQRIGNQSSLARTSTGRSVRSEGSSASGSSTDESMNIAFRVNVVDAQVILIANPSSTSSEAIVLSTKQVLLAQQHALALQITKVGMFLCRMDHFETSRLRILDDFGLNLSMDSRSQGPKASLTNVSIDIEPLVLRLSLRDILLALSIVNKASELSGRDEQKLKDDEPKKIKDIKGSSLKQRSASGKALTAATKTVTKTMATGRTTGPVSRAHGGTAVMKREELTADIEGLRVILIGDLHELPLLDLSVKHFTVGARDWSGQMNADTNIETFINVYNFSKSAWEPLIEPWQLGFHMSRDQSPDRLSVEFYSRKMLEITITSATIALASKSAQFLSQDEDVLSKPRGVDTPYRIRNYTGFDLSIWVDAGDEGQPMAAKLADGEEVPWRFEEWEKMRENLSPEGNAGVVGVRLAGSGFDSINKIPVNREGETLYNLRPVQDKVLHRLLVEVKLATDNVKYITFRSPLLVENHTQIPVEIGVFNPVEGHLLKIEKILPGEERPAPVGAAFMHSLLVRPDQGFGYTWSNERLFWKDLLRKPTKTITCRGESGDRTPPFYFQMHAKFDKNDPLTRHAFLYPYEEIIIYPHMRIRLSAPLELHNLLPYDFKYRVYDKNTKKDWTNFLRRGGLSPVHVVELSHLLLMSIHMQDTVFKQSEFAIINSNNHEDFHRESNMVVKDNEGLTLNLKLHYYNTPDSGGAFRVAVYSPYVVLNKTGLNINIKSKSLLQQAKAAAGQGILTDSRGAENRKALPYMFSFPSDERQNRVILKVGDSSWSKPQSFDAIGSNTDVVLPSATRQTEIHIGITVQEGEGKYKMTKVLTLAPRFILKNKLSEDISVREPESPDIMTLQPGQLLPLHFLRQAAHKRLCLCFPGMNNQWSSPFNISDLGSVHVKLTKAGQQQRLVRVEILSEQATVFLHLSIETKSWPFSMRNESDTEFMFYQANPNTDEGEGGNHRGWRPIRYRLPPRSIMPYAWDYPAAKEKELVISANGKERQVKLAEIGNLVPMKIPVPGSHRQKIVDLNVAADGPTQTLVLSNYRPSKSLYKQKSTESSQTSIATGFEVRELDTDVNFKAQVRFAGVGISLINAGLRELAYITFRDIELKYSESPLYQTINSTIKWIQIDNQLYGGIFPIILYPSVVPKTGKEMEIHPSFHAMVTRVKDDSYGVLYIKYATVLLQQMTLEIDEDFIFALLDFSKIPGASWSEEHEGTLCDDRLDIPEPKQERQGQDVYFELLHIQPAQMDLSFVRTERVNVEDKTTSRNPIMFFLNVLTMAIGNVNDAPVRLNALMLENARVSFPVLLQHIQNHYSQEFFYQVHKILGSADFLGNPVGLFNNISSGVADIFYEPYQGFIMTDRPQELGIGIAKGATSFVKKSVFGVTDSMSKVTGSISKGLAAATMDKQFQDRRRMSRSRNRPKHALYGVTAGANSFVTSLASGVGGLARKPLEGAEREGVTGFFKGVGKGVLGLATKPAIGVFDLASNVTEGIRNTTTVFDAEGLDRVRLTRFIGTDGIVRPYSQREALGQFWLKQLDNGKYFDEDYIAHLELPREDVVVMLTYSRIMLIKSKKLTTEWDVPLKDIQTISKERTGLSMTLRGGTVGPFIPVQDESARNFLYGKIGVAVGSFNARYKAKE</sequence>
<evidence type="ECO:0000256" key="2">
    <source>
        <dbReference type="ARBA" id="ARBA00022448"/>
    </source>
</evidence>
<dbReference type="InterPro" id="IPR017148">
    <property type="entry name" value="VPS13_fungi"/>
</dbReference>
<dbReference type="OrthoDB" id="428159at2759"/>
<feature type="compositionally biased region" description="Basic and acidic residues" evidence="4">
    <location>
        <begin position="846"/>
        <end position="861"/>
    </location>
</feature>
<feature type="domain" description="Intermembrane lipid transfer protein VPS13-like C-terminal" evidence="8">
    <location>
        <begin position="3095"/>
        <end position="3201"/>
    </location>
</feature>
<organism evidence="9 10">
    <name type="scientific">Glutinoglossum americanum</name>
    <dbReference type="NCBI Taxonomy" id="1670608"/>
    <lineage>
        <taxon>Eukaryota</taxon>
        <taxon>Fungi</taxon>
        <taxon>Dikarya</taxon>
        <taxon>Ascomycota</taxon>
        <taxon>Pezizomycotina</taxon>
        <taxon>Geoglossomycetes</taxon>
        <taxon>Geoglossales</taxon>
        <taxon>Geoglossaceae</taxon>
        <taxon>Glutinoglossum</taxon>
    </lineage>
</organism>
<comment type="caution">
    <text evidence="9">The sequence shown here is derived from an EMBL/GenBank/DDBJ whole genome shotgun (WGS) entry which is preliminary data.</text>
</comment>
<dbReference type="GO" id="GO:0045324">
    <property type="term" value="P:late endosome to vacuole transport"/>
    <property type="evidence" value="ECO:0007669"/>
    <property type="project" value="TreeGrafter"/>
</dbReference>
<keyword evidence="10" id="KW-1185">Reference proteome</keyword>
<proteinExistence type="inferred from homology"/>
<name>A0A9P8I732_9PEZI</name>
<comment type="similarity">
    <text evidence="1">Belongs to the VPS13 family.</text>
</comment>
<feature type="domain" description="VPS13-like middle region" evidence="6">
    <location>
        <begin position="1112"/>
        <end position="1918"/>
    </location>
</feature>
<dbReference type="GO" id="GO:0045053">
    <property type="term" value="P:protein retention in Golgi apparatus"/>
    <property type="evidence" value="ECO:0007669"/>
    <property type="project" value="TreeGrafter"/>
</dbReference>
<evidence type="ECO:0000256" key="3">
    <source>
        <dbReference type="ARBA" id="ARBA00023055"/>
    </source>
</evidence>
<accession>A0A9P8I732</accession>
<dbReference type="Pfam" id="PF25033">
    <property type="entry name" value="VPS13_M"/>
    <property type="match status" value="1"/>
</dbReference>
<dbReference type="PIRSF" id="PIRSF037235">
    <property type="entry name" value="VPS13_fungi"/>
    <property type="match status" value="1"/>
</dbReference>
<dbReference type="InterPro" id="IPR009543">
    <property type="entry name" value="VPS13_VAB"/>
</dbReference>
<evidence type="ECO:0000259" key="6">
    <source>
        <dbReference type="Pfam" id="PF25033"/>
    </source>
</evidence>